<dbReference type="GeneTree" id="ENSGT00390000003964"/>
<dbReference type="EMBL" id="AFYH01187557">
    <property type="status" value="NOT_ANNOTATED_CDS"/>
    <property type="molecule type" value="Genomic_DNA"/>
</dbReference>
<dbReference type="PANTHER" id="PTHR23011">
    <property type="entry name" value="CYCLIC NUCLEOTIDE-BINDING DOMAIN CONTAINING PROTEIN"/>
    <property type="match status" value="1"/>
</dbReference>
<dbReference type="eggNOG" id="KOG1113">
    <property type="taxonomic scope" value="Eukaryota"/>
</dbReference>
<dbReference type="HOGENOM" id="CLU_033437_0_0_1"/>
<evidence type="ECO:0000256" key="6">
    <source>
        <dbReference type="ARBA" id="ARBA00059651"/>
    </source>
</evidence>
<feature type="domain" description="Cyclic nucleotide-binding" evidence="8">
    <location>
        <begin position="33"/>
        <end position="135"/>
    </location>
</feature>
<keyword evidence="5" id="KW-0114">cAMP</keyword>
<dbReference type="GO" id="GO:0030552">
    <property type="term" value="F:cAMP binding"/>
    <property type="evidence" value="ECO:0007669"/>
    <property type="project" value="UniProtKB-KW"/>
</dbReference>
<dbReference type="FunCoup" id="H3AL69">
    <property type="interactions" value="85"/>
</dbReference>
<sequence length="409" mass="48127">FPEKAIEIALRQPEERSEEDIRFVRSMMKELRSFRRYTNHMQLMLARVIRYERFGRRRVVVRKGHRGNSFYFVFSGQIAVTQDEDGSSAFVDPEPILLRKGVSFGEVALLKGLRRNATIVCMEETELLVVDREDFFNNKLDQELRKEFEYRFNFFRSLELFSSWPDTSLETLADHCKTEEFNHSQVIVEDTSKTRNIIFVTKGRCDVLRLVDLSQCPSYHKWIKQQEMVLGKPIINHAATRPAEERFLNPVLKNYNEPTSQYSFLRPSSSDTIYNDQGSAFSFLCRNFHHIEELVHKKWYNKLSIQHSMAELPRNLIAAVYLRVDMLRQGHYFALKWMLNPEIKDSRGMAVISQGSEVIRLKLDKFCELADICTVKKLQRESPPFPSDDELCQIFLEQNRWKIFKGALL</sequence>
<dbReference type="PANTHER" id="PTHR23011:SF43">
    <property type="entry name" value="CYCLIC NUCLEOTIDE-BINDING DOMAIN-CONTAINING PROTEIN 2"/>
    <property type="match status" value="1"/>
</dbReference>
<comment type="function">
    <text evidence="6">Essential for male fertility. Plays an important role in spermatogenesis and regulates sperm motility by controlling the development of the flagellar bending of sperm.</text>
</comment>
<evidence type="ECO:0000256" key="3">
    <source>
        <dbReference type="ARBA" id="ARBA00022566"/>
    </source>
</evidence>
<evidence type="ECO:0000256" key="4">
    <source>
        <dbReference type="ARBA" id="ARBA00022741"/>
    </source>
</evidence>
<proteinExistence type="predicted"/>
<keyword evidence="2" id="KW-0963">Cytoplasm</keyword>
<dbReference type="InterPro" id="IPR014710">
    <property type="entry name" value="RmlC-like_jellyroll"/>
</dbReference>
<dbReference type="Ensembl" id="ENSLACT00000010469.1">
    <property type="protein sequence ID" value="ENSLACP00000010390.1"/>
    <property type="gene ID" value="ENSLACG00000009152.1"/>
</dbReference>
<dbReference type="Proteomes" id="UP000008672">
    <property type="component" value="Unassembled WGS sequence"/>
</dbReference>
<dbReference type="SUPFAM" id="SSF51206">
    <property type="entry name" value="cAMP-binding domain-like"/>
    <property type="match status" value="2"/>
</dbReference>
<reference evidence="9" key="3">
    <citation type="submission" date="2025-09" db="UniProtKB">
        <authorList>
            <consortium name="Ensembl"/>
        </authorList>
    </citation>
    <scope>IDENTIFICATION</scope>
</reference>
<evidence type="ECO:0000256" key="7">
    <source>
        <dbReference type="ARBA" id="ARBA00072573"/>
    </source>
</evidence>
<comment type="subcellular location">
    <subcellularLocation>
        <location evidence="1">Cytoplasm</location>
        <location evidence="1">Cytosol</location>
    </subcellularLocation>
</comment>
<dbReference type="EMBL" id="AFYH01187556">
    <property type="status" value="NOT_ANNOTATED_CDS"/>
    <property type="molecule type" value="Genomic_DNA"/>
</dbReference>
<dbReference type="CDD" id="cd00038">
    <property type="entry name" value="CAP_ED"/>
    <property type="match status" value="1"/>
</dbReference>
<dbReference type="GO" id="GO:0007283">
    <property type="term" value="P:spermatogenesis"/>
    <property type="evidence" value="ECO:0007669"/>
    <property type="project" value="TreeGrafter"/>
</dbReference>
<keyword evidence="4" id="KW-0547">Nucleotide-binding</keyword>
<dbReference type="Gene3D" id="2.60.120.10">
    <property type="entry name" value="Jelly Rolls"/>
    <property type="match status" value="2"/>
</dbReference>
<dbReference type="EMBL" id="AFYH01187559">
    <property type="status" value="NOT_ANNOTATED_CDS"/>
    <property type="molecule type" value="Genomic_DNA"/>
</dbReference>
<dbReference type="GO" id="GO:0005829">
    <property type="term" value="C:cytosol"/>
    <property type="evidence" value="ECO:0007669"/>
    <property type="project" value="UniProtKB-SubCell"/>
</dbReference>
<reference evidence="9" key="2">
    <citation type="submission" date="2025-08" db="UniProtKB">
        <authorList>
            <consortium name="Ensembl"/>
        </authorList>
    </citation>
    <scope>IDENTIFICATION</scope>
</reference>
<dbReference type="FunFam" id="2.60.120.10:FF:000083">
    <property type="entry name" value="Cyclic nucleotide binding domain containing 2"/>
    <property type="match status" value="1"/>
</dbReference>
<evidence type="ECO:0000256" key="1">
    <source>
        <dbReference type="ARBA" id="ARBA00004514"/>
    </source>
</evidence>
<dbReference type="InterPro" id="IPR000595">
    <property type="entry name" value="cNMP-bd_dom"/>
</dbReference>
<name>H3AL69_LATCH</name>
<evidence type="ECO:0000313" key="9">
    <source>
        <dbReference type="Ensembl" id="ENSLACP00000010390.1"/>
    </source>
</evidence>
<dbReference type="InParanoid" id="H3AL69"/>
<protein>
    <recommendedName>
        <fullName evidence="7">Cyclic nucleotide-binding domain-containing protein 2</fullName>
    </recommendedName>
</protein>
<dbReference type="PROSITE" id="PS50042">
    <property type="entry name" value="CNMP_BINDING_3"/>
    <property type="match status" value="1"/>
</dbReference>
<organism evidence="9 10">
    <name type="scientific">Latimeria chalumnae</name>
    <name type="common">Coelacanth</name>
    <dbReference type="NCBI Taxonomy" id="7897"/>
    <lineage>
        <taxon>Eukaryota</taxon>
        <taxon>Metazoa</taxon>
        <taxon>Chordata</taxon>
        <taxon>Craniata</taxon>
        <taxon>Vertebrata</taxon>
        <taxon>Euteleostomi</taxon>
        <taxon>Coelacanthiformes</taxon>
        <taxon>Coelacanthidae</taxon>
        <taxon>Latimeria</taxon>
    </lineage>
</organism>
<keyword evidence="10" id="KW-1185">Reference proteome</keyword>
<dbReference type="InterPro" id="IPR018490">
    <property type="entry name" value="cNMP-bd_dom_sf"/>
</dbReference>
<dbReference type="EMBL" id="AFYH01187558">
    <property type="status" value="NOT_ANNOTATED_CDS"/>
    <property type="molecule type" value="Genomic_DNA"/>
</dbReference>
<accession>H3AL69</accession>
<dbReference type="OMA" id="KTTKPCY"/>
<keyword evidence="3" id="KW-0116">cAMP-binding</keyword>
<dbReference type="Pfam" id="PF00027">
    <property type="entry name" value="cNMP_binding"/>
    <property type="match status" value="1"/>
</dbReference>
<dbReference type="AlphaFoldDB" id="H3AL69"/>
<dbReference type="EMBL" id="AFYH01187560">
    <property type="status" value="NOT_ANNOTATED_CDS"/>
    <property type="molecule type" value="Genomic_DNA"/>
</dbReference>
<evidence type="ECO:0000256" key="2">
    <source>
        <dbReference type="ARBA" id="ARBA00022490"/>
    </source>
</evidence>
<dbReference type="SMART" id="SM00100">
    <property type="entry name" value="cNMP"/>
    <property type="match status" value="1"/>
</dbReference>
<reference evidence="10" key="1">
    <citation type="submission" date="2011-08" db="EMBL/GenBank/DDBJ databases">
        <title>The draft genome of Latimeria chalumnae.</title>
        <authorList>
            <person name="Di Palma F."/>
            <person name="Alfoldi J."/>
            <person name="Johnson J."/>
            <person name="Berlin A."/>
            <person name="Gnerre S."/>
            <person name="Jaffe D."/>
            <person name="MacCallum I."/>
            <person name="Young S."/>
            <person name="Walker B.J."/>
            <person name="Lander E."/>
            <person name="Lindblad-Toh K."/>
        </authorList>
    </citation>
    <scope>NUCLEOTIDE SEQUENCE [LARGE SCALE GENOMIC DNA]</scope>
    <source>
        <strain evidence="10">Wild caught</strain>
    </source>
</reference>
<evidence type="ECO:0000256" key="5">
    <source>
        <dbReference type="ARBA" id="ARBA00023149"/>
    </source>
</evidence>
<dbReference type="STRING" id="7897.ENSLACP00000010390"/>
<evidence type="ECO:0000313" key="10">
    <source>
        <dbReference type="Proteomes" id="UP000008672"/>
    </source>
</evidence>
<evidence type="ECO:0000259" key="8">
    <source>
        <dbReference type="PROSITE" id="PS50042"/>
    </source>
</evidence>